<organism evidence="3 4">
    <name type="scientific">Micractinium conductrix</name>
    <dbReference type="NCBI Taxonomy" id="554055"/>
    <lineage>
        <taxon>Eukaryota</taxon>
        <taxon>Viridiplantae</taxon>
        <taxon>Chlorophyta</taxon>
        <taxon>core chlorophytes</taxon>
        <taxon>Trebouxiophyceae</taxon>
        <taxon>Chlorellales</taxon>
        <taxon>Chlorellaceae</taxon>
        <taxon>Chlorella clade</taxon>
        <taxon>Micractinium</taxon>
    </lineage>
</organism>
<dbReference type="GO" id="GO:0009543">
    <property type="term" value="C:chloroplast thylakoid lumen"/>
    <property type="evidence" value="ECO:0007669"/>
    <property type="project" value="TreeGrafter"/>
</dbReference>
<dbReference type="STRING" id="554055.A0A2P6VNQ6"/>
<feature type="domain" description="PPIase FKBP-type" evidence="2">
    <location>
        <begin position="110"/>
        <end position="229"/>
    </location>
</feature>
<keyword evidence="1 3" id="KW-0413">Isomerase</keyword>
<dbReference type="EC" id="5.2.1.8" evidence="1"/>
<evidence type="ECO:0000313" key="3">
    <source>
        <dbReference type="EMBL" id="PSC75728.1"/>
    </source>
</evidence>
<reference evidence="3 4" key="1">
    <citation type="journal article" date="2018" name="Plant J.">
        <title>Genome sequences of Chlorella sorokiniana UTEX 1602 and Micractinium conductrix SAG 241.80: implications to maltose excretion by a green alga.</title>
        <authorList>
            <person name="Arriola M.B."/>
            <person name="Velmurugan N."/>
            <person name="Zhang Y."/>
            <person name="Plunkett M.H."/>
            <person name="Hondzo H."/>
            <person name="Barney B.M."/>
        </authorList>
    </citation>
    <scope>NUCLEOTIDE SEQUENCE [LARGE SCALE GENOMIC DNA]</scope>
    <source>
        <strain evidence="3 4">SAG 241.80</strain>
    </source>
</reference>
<proteinExistence type="predicted"/>
<protein>
    <recommendedName>
        <fullName evidence="1">peptidylprolyl isomerase</fullName>
        <ecNumber evidence="1">5.2.1.8</ecNumber>
    </recommendedName>
</protein>
<dbReference type="PANTHER" id="PTHR47862">
    <property type="entry name" value="PEPTIDYL-PROLYL CIS-TRANS ISOMERASE FKBP18, CHLOROPLASTIC"/>
    <property type="match status" value="1"/>
</dbReference>
<dbReference type="SUPFAM" id="SSF54534">
    <property type="entry name" value="FKBP-like"/>
    <property type="match status" value="1"/>
</dbReference>
<dbReference type="Pfam" id="PF00254">
    <property type="entry name" value="FKBP_C"/>
    <property type="match status" value="1"/>
</dbReference>
<dbReference type="PROSITE" id="PS50059">
    <property type="entry name" value="FKBP_PPIASE"/>
    <property type="match status" value="1"/>
</dbReference>
<dbReference type="Gene3D" id="3.10.50.40">
    <property type="match status" value="1"/>
</dbReference>
<name>A0A2P6VNQ6_9CHLO</name>
<keyword evidence="4" id="KW-1185">Reference proteome</keyword>
<sequence length="229" mass="24023">MAALRHIVAFQTACTAHQSRVQRRPLVVASAAARGSGSGASPPLLSRRQLQAAALAAVLAMQAPSAQAIGFQKEMKKKKIPAEDYTELPAEPRLRIYDLAAGSGAEVQAGTRVKVHFDVKYRGLSVVSTRTARTLGGNRTVAEPFEFVAGEPLSGEGSYARQVENAGGLFTGGGPKPPLGLSKAVIGMRAGGKRMVLVPAELGYGSVGEQEIPPNCDSFDLRIELLSTA</sequence>
<dbReference type="GO" id="GO:0003755">
    <property type="term" value="F:peptidyl-prolyl cis-trans isomerase activity"/>
    <property type="evidence" value="ECO:0007669"/>
    <property type="project" value="UniProtKB-KW"/>
</dbReference>
<dbReference type="InterPro" id="IPR044180">
    <property type="entry name" value="FKBP18-like"/>
</dbReference>
<dbReference type="OrthoDB" id="1902587at2759"/>
<evidence type="ECO:0000256" key="1">
    <source>
        <dbReference type="PROSITE-ProRule" id="PRU00277"/>
    </source>
</evidence>
<keyword evidence="1" id="KW-0697">Rotamase</keyword>
<dbReference type="PANTHER" id="PTHR47862:SF1">
    <property type="entry name" value="PEPTIDYL-PROLYL CIS-TRANS ISOMERASE FKBP18, CHLOROPLASTIC"/>
    <property type="match status" value="1"/>
</dbReference>
<evidence type="ECO:0000259" key="2">
    <source>
        <dbReference type="PROSITE" id="PS50059"/>
    </source>
</evidence>
<dbReference type="EMBL" id="LHPF02000002">
    <property type="protein sequence ID" value="PSC75728.1"/>
    <property type="molecule type" value="Genomic_DNA"/>
</dbReference>
<gene>
    <name evidence="3" type="ORF">C2E20_1451</name>
</gene>
<dbReference type="InterPro" id="IPR046357">
    <property type="entry name" value="PPIase_dom_sf"/>
</dbReference>
<accession>A0A2P6VNQ6</accession>
<dbReference type="AlphaFoldDB" id="A0A2P6VNQ6"/>
<evidence type="ECO:0000313" key="4">
    <source>
        <dbReference type="Proteomes" id="UP000239649"/>
    </source>
</evidence>
<comment type="catalytic activity">
    <reaction evidence="1">
        <text>[protein]-peptidylproline (omega=180) = [protein]-peptidylproline (omega=0)</text>
        <dbReference type="Rhea" id="RHEA:16237"/>
        <dbReference type="Rhea" id="RHEA-COMP:10747"/>
        <dbReference type="Rhea" id="RHEA-COMP:10748"/>
        <dbReference type="ChEBI" id="CHEBI:83833"/>
        <dbReference type="ChEBI" id="CHEBI:83834"/>
        <dbReference type="EC" id="5.2.1.8"/>
    </reaction>
</comment>
<dbReference type="InterPro" id="IPR001179">
    <property type="entry name" value="PPIase_FKBP_dom"/>
</dbReference>
<dbReference type="Proteomes" id="UP000239649">
    <property type="component" value="Unassembled WGS sequence"/>
</dbReference>
<comment type="caution">
    <text evidence="3">The sequence shown here is derived from an EMBL/GenBank/DDBJ whole genome shotgun (WGS) entry which is preliminary data.</text>
</comment>